<reference evidence="11" key="1">
    <citation type="journal article" date="2019" name="Int. J. Syst. Evol. Microbiol.">
        <title>The Global Catalogue of Microorganisms (GCM) 10K type strain sequencing project: providing services to taxonomists for standard genome sequencing and annotation.</title>
        <authorList>
            <consortium name="The Broad Institute Genomics Platform"/>
            <consortium name="The Broad Institute Genome Sequencing Center for Infectious Disease"/>
            <person name="Wu L."/>
            <person name="Ma J."/>
        </authorList>
    </citation>
    <scope>NUCLEOTIDE SEQUENCE [LARGE SCALE GENOMIC DNA]</scope>
    <source>
        <strain evidence="11">ICMP 19430</strain>
    </source>
</reference>
<keyword evidence="6 8" id="KW-0472">Membrane</keyword>
<dbReference type="Pfam" id="PF07690">
    <property type="entry name" value="MFS_1"/>
    <property type="match status" value="1"/>
</dbReference>
<dbReference type="SUPFAM" id="SSF103473">
    <property type="entry name" value="MFS general substrate transporter"/>
    <property type="match status" value="1"/>
</dbReference>
<dbReference type="EMBL" id="JBHTCK010000001">
    <property type="protein sequence ID" value="MFC7350198.1"/>
    <property type="molecule type" value="Genomic_DNA"/>
</dbReference>
<evidence type="ECO:0000313" key="10">
    <source>
        <dbReference type="EMBL" id="MFC7350198.1"/>
    </source>
</evidence>
<evidence type="ECO:0000256" key="4">
    <source>
        <dbReference type="ARBA" id="ARBA00022692"/>
    </source>
</evidence>
<dbReference type="InterPro" id="IPR020846">
    <property type="entry name" value="MFS_dom"/>
</dbReference>
<comment type="caution">
    <text evidence="10">The sequence shown here is derived from an EMBL/GenBank/DDBJ whole genome shotgun (WGS) entry which is preliminary data.</text>
</comment>
<dbReference type="Gene3D" id="1.20.1250.20">
    <property type="entry name" value="MFS general substrate transporter like domains"/>
    <property type="match status" value="2"/>
</dbReference>
<dbReference type="PANTHER" id="PTHR23517">
    <property type="entry name" value="RESISTANCE PROTEIN MDTM, PUTATIVE-RELATED-RELATED"/>
    <property type="match status" value="1"/>
</dbReference>
<evidence type="ECO:0000256" key="7">
    <source>
        <dbReference type="SAM" id="MobiDB-lite"/>
    </source>
</evidence>
<evidence type="ECO:0000259" key="9">
    <source>
        <dbReference type="PROSITE" id="PS50850"/>
    </source>
</evidence>
<evidence type="ECO:0000256" key="3">
    <source>
        <dbReference type="ARBA" id="ARBA00022475"/>
    </source>
</evidence>
<dbReference type="Proteomes" id="UP001596509">
    <property type="component" value="Unassembled WGS sequence"/>
</dbReference>
<comment type="subcellular location">
    <subcellularLocation>
        <location evidence="1">Cell membrane</location>
        <topology evidence="1">Multi-pass membrane protein</topology>
    </subcellularLocation>
</comment>
<accession>A0ABW2M8Q4</accession>
<dbReference type="InterPro" id="IPR050171">
    <property type="entry name" value="MFS_Transporters"/>
</dbReference>
<keyword evidence="4 8" id="KW-0812">Transmembrane</keyword>
<evidence type="ECO:0000256" key="1">
    <source>
        <dbReference type="ARBA" id="ARBA00004651"/>
    </source>
</evidence>
<name>A0ABW2M8Q4_9ACTN</name>
<feature type="transmembrane region" description="Helical" evidence="8">
    <location>
        <begin position="355"/>
        <end position="375"/>
    </location>
</feature>
<keyword evidence="2" id="KW-0813">Transport</keyword>
<evidence type="ECO:0000313" key="11">
    <source>
        <dbReference type="Proteomes" id="UP001596509"/>
    </source>
</evidence>
<feature type="transmembrane region" description="Helical" evidence="8">
    <location>
        <begin position="29"/>
        <end position="53"/>
    </location>
</feature>
<sequence length="430" mass="43811">MGGGTVGAGVVRRGRGTGMVRGVPRTVRLLALGAFLNAVVSFTFVYLFVYLVGPRGLTVTQAGVISGVGGIGLVAGNFTGGWFGDRIGHRRALLTGACVSGAALVVLPALPVAALYAVLPVAQYAAGVVRAANAALVAVSVPEGGSRRQSFALFRFAANGGFAVGPPLGALVATRFSYDWLFVADGIGTLLFALYAARILPARGSVHSAPAHDPDAPSLRRELRARPAVLVLLAAIVVIDLVYRQQYSTLPVFLADHGHSTQLYGWLLAVNGGVILCLELPAAHALRRRAPLGLVGVGMLLVGLGYAVLIPGAGVLLAVTMMVSLTLGEILYKTPATAYVADQAPGHARGRFQSLYAGASISGQVIAPPLGAALYAAAPALLWPLCALLAAGAGAAVLAARRLPGPGERVRAAGKGPHAETGSPERAPAG</sequence>
<keyword evidence="3" id="KW-1003">Cell membrane</keyword>
<feature type="domain" description="Major facilitator superfamily (MFS) profile" evidence="9">
    <location>
        <begin position="26"/>
        <end position="404"/>
    </location>
</feature>
<feature type="transmembrane region" description="Helical" evidence="8">
    <location>
        <begin position="59"/>
        <end position="80"/>
    </location>
</feature>
<keyword evidence="5 8" id="KW-1133">Transmembrane helix</keyword>
<dbReference type="PANTHER" id="PTHR23517:SF2">
    <property type="entry name" value="MULTIDRUG RESISTANCE PROTEIN MDTH"/>
    <property type="match status" value="1"/>
</dbReference>
<feature type="transmembrane region" description="Helical" evidence="8">
    <location>
        <begin position="290"/>
        <end position="309"/>
    </location>
</feature>
<keyword evidence="11" id="KW-1185">Reference proteome</keyword>
<feature type="transmembrane region" description="Helical" evidence="8">
    <location>
        <begin position="92"/>
        <end position="118"/>
    </location>
</feature>
<evidence type="ECO:0000256" key="2">
    <source>
        <dbReference type="ARBA" id="ARBA00022448"/>
    </source>
</evidence>
<evidence type="ECO:0000256" key="5">
    <source>
        <dbReference type="ARBA" id="ARBA00022989"/>
    </source>
</evidence>
<feature type="region of interest" description="Disordered" evidence="7">
    <location>
        <begin position="408"/>
        <end position="430"/>
    </location>
</feature>
<gene>
    <name evidence="10" type="ORF">ACFQW9_06095</name>
</gene>
<feature type="transmembrane region" description="Helical" evidence="8">
    <location>
        <begin position="381"/>
        <end position="400"/>
    </location>
</feature>
<organism evidence="10 11">
    <name type="scientific">Streptomyces caviscabies</name>
    <dbReference type="NCBI Taxonomy" id="90079"/>
    <lineage>
        <taxon>Bacteria</taxon>
        <taxon>Bacillati</taxon>
        <taxon>Actinomycetota</taxon>
        <taxon>Actinomycetes</taxon>
        <taxon>Kitasatosporales</taxon>
        <taxon>Streptomycetaceae</taxon>
        <taxon>Streptomyces</taxon>
    </lineage>
</organism>
<evidence type="ECO:0000256" key="6">
    <source>
        <dbReference type="ARBA" id="ARBA00023136"/>
    </source>
</evidence>
<feature type="transmembrane region" description="Helical" evidence="8">
    <location>
        <begin position="153"/>
        <end position="174"/>
    </location>
</feature>
<dbReference type="InterPro" id="IPR036259">
    <property type="entry name" value="MFS_trans_sf"/>
</dbReference>
<feature type="transmembrane region" description="Helical" evidence="8">
    <location>
        <begin position="263"/>
        <end position="283"/>
    </location>
</feature>
<dbReference type="PROSITE" id="PS50850">
    <property type="entry name" value="MFS"/>
    <property type="match status" value="1"/>
</dbReference>
<protein>
    <submittedName>
        <fullName evidence="10">MFS transporter</fullName>
    </submittedName>
</protein>
<dbReference type="InterPro" id="IPR011701">
    <property type="entry name" value="MFS"/>
</dbReference>
<feature type="transmembrane region" description="Helical" evidence="8">
    <location>
        <begin position="180"/>
        <end position="197"/>
    </location>
</feature>
<evidence type="ECO:0000256" key="8">
    <source>
        <dbReference type="SAM" id="Phobius"/>
    </source>
</evidence>
<dbReference type="RefSeq" id="WP_381038392.1">
    <property type="nucleotide sequence ID" value="NZ_JBHTCK010000001.1"/>
</dbReference>
<proteinExistence type="predicted"/>
<feature type="transmembrane region" description="Helical" evidence="8">
    <location>
        <begin position="227"/>
        <end position="243"/>
    </location>
</feature>